<dbReference type="AlphaFoldDB" id="W2HD45"/>
<name>W2HD45_PHYNI</name>
<feature type="compositionally biased region" description="Basic residues" evidence="1">
    <location>
        <begin position="1"/>
        <end position="12"/>
    </location>
</feature>
<sequence>MHTVSRARHQRPKSGNLASQCLDSCRQHHKST</sequence>
<gene>
    <name evidence="2" type="ORF">L915_03588</name>
</gene>
<evidence type="ECO:0000256" key="1">
    <source>
        <dbReference type="SAM" id="MobiDB-lite"/>
    </source>
</evidence>
<dbReference type="EMBL" id="KI684977">
    <property type="protein sequence ID" value="ETK93178.1"/>
    <property type="molecule type" value="Genomic_DNA"/>
</dbReference>
<feature type="region of interest" description="Disordered" evidence="1">
    <location>
        <begin position="1"/>
        <end position="32"/>
    </location>
</feature>
<evidence type="ECO:0000313" key="2">
    <source>
        <dbReference type="EMBL" id="ETK93178.1"/>
    </source>
</evidence>
<proteinExistence type="predicted"/>
<protein>
    <submittedName>
        <fullName evidence="2">Uncharacterized protein</fullName>
    </submittedName>
</protein>
<accession>W2HD45</accession>
<dbReference type="Proteomes" id="UP000053236">
    <property type="component" value="Unassembled WGS sequence"/>
</dbReference>
<organism evidence="2">
    <name type="scientific">Phytophthora nicotianae</name>
    <name type="common">Potato buckeye rot agent</name>
    <name type="synonym">Phytophthora parasitica</name>
    <dbReference type="NCBI Taxonomy" id="4792"/>
    <lineage>
        <taxon>Eukaryota</taxon>
        <taxon>Sar</taxon>
        <taxon>Stramenopiles</taxon>
        <taxon>Oomycota</taxon>
        <taxon>Peronosporomycetes</taxon>
        <taxon>Peronosporales</taxon>
        <taxon>Peronosporaceae</taxon>
        <taxon>Phytophthora</taxon>
    </lineage>
</organism>
<reference evidence="2" key="1">
    <citation type="submission" date="2013-11" db="EMBL/GenBank/DDBJ databases">
        <title>The Genome Sequence of Phytophthora parasitica CJ02B3.</title>
        <authorList>
            <consortium name="The Broad Institute Genomics Platform"/>
            <person name="Russ C."/>
            <person name="Tyler B."/>
            <person name="Panabieres F."/>
            <person name="Shan W."/>
            <person name="Tripathy S."/>
            <person name="Grunwald N."/>
            <person name="Machado M."/>
            <person name="Johnson C.S."/>
            <person name="Arredondo F."/>
            <person name="Hong C."/>
            <person name="Coffey M."/>
            <person name="Young S.K."/>
            <person name="Zeng Q."/>
            <person name="Gargeya S."/>
            <person name="Fitzgerald M."/>
            <person name="Abouelleil A."/>
            <person name="Alvarado L."/>
            <person name="Chapman S.B."/>
            <person name="Gainer-Dewar J."/>
            <person name="Goldberg J."/>
            <person name="Griggs A."/>
            <person name="Gujja S."/>
            <person name="Hansen M."/>
            <person name="Howarth C."/>
            <person name="Imamovic A."/>
            <person name="Ireland A."/>
            <person name="Larimer J."/>
            <person name="McCowan C."/>
            <person name="Murphy C."/>
            <person name="Pearson M."/>
            <person name="Poon T.W."/>
            <person name="Priest M."/>
            <person name="Roberts A."/>
            <person name="Saif S."/>
            <person name="Shea T."/>
            <person name="Sykes S."/>
            <person name="Wortman J."/>
            <person name="Nusbaum C."/>
            <person name="Birren B."/>
        </authorList>
    </citation>
    <scope>NUCLEOTIDE SEQUENCE [LARGE SCALE GENOMIC DNA]</scope>
    <source>
        <strain evidence="2">CJ02B3</strain>
    </source>
</reference>